<keyword evidence="1" id="KW-0813">Transport</keyword>
<evidence type="ECO:0000256" key="4">
    <source>
        <dbReference type="ARBA" id="ARBA00022982"/>
    </source>
</evidence>
<dbReference type="EMBL" id="JAEKJZ010000002">
    <property type="protein sequence ID" value="MBN9671162.1"/>
    <property type="molecule type" value="Genomic_DNA"/>
</dbReference>
<feature type="binding site" description="axial binding residue" evidence="6">
    <location>
        <position position="146"/>
    </location>
    <ligand>
        <name>heme c</name>
        <dbReference type="ChEBI" id="CHEBI:61717"/>
    </ligand>
    <ligandPart>
        <name>Fe</name>
        <dbReference type="ChEBI" id="CHEBI:18248"/>
    </ligandPart>
</feature>
<dbReference type="GO" id="GO:0020037">
    <property type="term" value="F:heme binding"/>
    <property type="evidence" value="ECO:0007669"/>
    <property type="project" value="InterPro"/>
</dbReference>
<dbReference type="AlphaFoldDB" id="A0A939EDG0"/>
<evidence type="ECO:0000313" key="9">
    <source>
        <dbReference type="EMBL" id="MBN9671162.1"/>
    </source>
</evidence>
<dbReference type="InterPro" id="IPR010980">
    <property type="entry name" value="Cyt_c/b562"/>
</dbReference>
<name>A0A939EDG0_9HYPH</name>
<dbReference type="GO" id="GO:0042597">
    <property type="term" value="C:periplasmic space"/>
    <property type="evidence" value="ECO:0007669"/>
    <property type="project" value="InterPro"/>
</dbReference>
<evidence type="ECO:0000256" key="1">
    <source>
        <dbReference type="ARBA" id="ARBA00022448"/>
    </source>
</evidence>
<feature type="binding site" description="covalent" evidence="7">
    <location>
        <position position="142"/>
    </location>
    <ligand>
        <name>heme c</name>
        <dbReference type="ChEBI" id="CHEBI:61717"/>
    </ligand>
</feature>
<reference evidence="9" key="1">
    <citation type="submission" date="2020-12" db="EMBL/GenBank/DDBJ databases">
        <title>Oil enriched cultivation method for isolating marine PHA-producing bacteria.</title>
        <authorList>
            <person name="Zheng W."/>
            <person name="Yu S."/>
            <person name="Huang Y."/>
        </authorList>
    </citation>
    <scope>NUCLEOTIDE SEQUENCE</scope>
    <source>
        <strain evidence="9">SY-2-12</strain>
    </source>
</reference>
<keyword evidence="3 6" id="KW-0479">Metal-binding</keyword>
<dbReference type="InterPro" id="IPR012127">
    <property type="entry name" value="Cyt_c_prime"/>
</dbReference>
<sequence>MRINRKLGAFGVLAGLCFTAGMAQAADDPVAVRKAIMSSVGAAAGLGGGMMKGGVDYSPAAGKAAIATMRAASLSFGAFFPEGTGEGDTGAAATIWDDADGFAAELAKFSAATEQAAAASGKDGPADLDSFKAAFGPVMGTCKSCHETYRKKN</sequence>
<dbReference type="RefSeq" id="WP_207141012.1">
    <property type="nucleotide sequence ID" value="NZ_JAEKJZ010000002.1"/>
</dbReference>
<evidence type="ECO:0000256" key="2">
    <source>
        <dbReference type="ARBA" id="ARBA00022617"/>
    </source>
</evidence>
<feature type="chain" id="PRO_5037427774" evidence="8">
    <location>
        <begin position="26"/>
        <end position="153"/>
    </location>
</feature>
<evidence type="ECO:0000256" key="7">
    <source>
        <dbReference type="PIRSR" id="PIRSR000027-2"/>
    </source>
</evidence>
<dbReference type="PROSITE" id="PS51009">
    <property type="entry name" value="CYTCII"/>
    <property type="match status" value="1"/>
</dbReference>
<evidence type="ECO:0000256" key="6">
    <source>
        <dbReference type="PIRSR" id="PIRSR000027-1"/>
    </source>
</evidence>
<evidence type="ECO:0000313" key="10">
    <source>
        <dbReference type="Proteomes" id="UP000664096"/>
    </source>
</evidence>
<evidence type="ECO:0000256" key="5">
    <source>
        <dbReference type="ARBA" id="ARBA00023004"/>
    </source>
</evidence>
<dbReference type="GO" id="GO:0009055">
    <property type="term" value="F:electron transfer activity"/>
    <property type="evidence" value="ECO:0007669"/>
    <property type="project" value="InterPro"/>
</dbReference>
<organism evidence="9 10">
    <name type="scientific">Roseibium aggregatum</name>
    <dbReference type="NCBI Taxonomy" id="187304"/>
    <lineage>
        <taxon>Bacteria</taxon>
        <taxon>Pseudomonadati</taxon>
        <taxon>Pseudomonadota</taxon>
        <taxon>Alphaproteobacteria</taxon>
        <taxon>Hyphomicrobiales</taxon>
        <taxon>Stappiaceae</taxon>
        <taxon>Roseibium</taxon>
    </lineage>
</organism>
<keyword evidence="2 7" id="KW-0349">Heme</keyword>
<dbReference type="Proteomes" id="UP000664096">
    <property type="component" value="Unassembled WGS sequence"/>
</dbReference>
<dbReference type="Pfam" id="PF01322">
    <property type="entry name" value="Cytochrom_C_2"/>
    <property type="match status" value="1"/>
</dbReference>
<protein>
    <submittedName>
        <fullName evidence="9">Cytochrome c</fullName>
    </submittedName>
</protein>
<accession>A0A939EDG0</accession>
<dbReference type="GO" id="GO:0022900">
    <property type="term" value="P:electron transport chain"/>
    <property type="evidence" value="ECO:0007669"/>
    <property type="project" value="InterPro"/>
</dbReference>
<keyword evidence="4" id="KW-0249">Electron transport</keyword>
<keyword evidence="5 6" id="KW-0408">Iron</keyword>
<dbReference type="GO" id="GO:0005506">
    <property type="term" value="F:iron ion binding"/>
    <property type="evidence" value="ECO:0007669"/>
    <property type="project" value="InterPro"/>
</dbReference>
<evidence type="ECO:0000256" key="3">
    <source>
        <dbReference type="ARBA" id="ARBA00022723"/>
    </source>
</evidence>
<proteinExistence type="predicted"/>
<dbReference type="InterPro" id="IPR002321">
    <property type="entry name" value="Cyt_c_II"/>
</dbReference>
<comment type="caution">
    <text evidence="9">The sequence shown here is derived from an EMBL/GenBank/DDBJ whole genome shotgun (WGS) entry which is preliminary data.</text>
</comment>
<gene>
    <name evidence="9" type="ORF">JF539_12525</name>
</gene>
<feature type="binding site" description="covalent" evidence="7">
    <location>
        <position position="145"/>
    </location>
    <ligand>
        <name>heme c</name>
        <dbReference type="ChEBI" id="CHEBI:61717"/>
    </ligand>
</feature>
<comment type="PTM">
    <text evidence="7">Binds 1 heme group per subunit.</text>
</comment>
<evidence type="ECO:0000256" key="8">
    <source>
        <dbReference type="SAM" id="SignalP"/>
    </source>
</evidence>
<dbReference type="PIRSF" id="PIRSF000027">
    <property type="entry name" value="Cytc_c_prime"/>
    <property type="match status" value="1"/>
</dbReference>
<dbReference type="Gene3D" id="1.20.120.10">
    <property type="entry name" value="Cytochrome c/b562"/>
    <property type="match status" value="1"/>
</dbReference>
<feature type="signal peptide" evidence="8">
    <location>
        <begin position="1"/>
        <end position="25"/>
    </location>
</feature>
<keyword evidence="8" id="KW-0732">Signal</keyword>
<dbReference type="SUPFAM" id="SSF47175">
    <property type="entry name" value="Cytochromes"/>
    <property type="match status" value="1"/>
</dbReference>